<proteinExistence type="predicted"/>
<dbReference type="EMBL" id="SLXH01000063">
    <property type="protein sequence ID" value="TCP10645.1"/>
    <property type="molecule type" value="Genomic_DNA"/>
</dbReference>
<evidence type="ECO:0000313" key="2">
    <source>
        <dbReference type="Proteomes" id="UP000295182"/>
    </source>
</evidence>
<gene>
    <name evidence="1" type="ORF">EV674_1632</name>
</gene>
<name>A0A4R2MVT7_9BURK</name>
<comment type="caution">
    <text evidence="1">The sequence shown here is derived from an EMBL/GenBank/DDBJ whole genome shotgun (WGS) entry which is preliminary data.</text>
</comment>
<protein>
    <recommendedName>
        <fullName evidence="3">Lipoprotein</fullName>
    </recommendedName>
</protein>
<keyword evidence="2" id="KW-1185">Reference proteome</keyword>
<dbReference type="PROSITE" id="PS51257">
    <property type="entry name" value="PROKAR_LIPOPROTEIN"/>
    <property type="match status" value="1"/>
</dbReference>
<organism evidence="1 2">
    <name type="scientific">Simplicispira metamorpha</name>
    <dbReference type="NCBI Taxonomy" id="80881"/>
    <lineage>
        <taxon>Bacteria</taxon>
        <taxon>Pseudomonadati</taxon>
        <taxon>Pseudomonadota</taxon>
        <taxon>Betaproteobacteria</taxon>
        <taxon>Burkholderiales</taxon>
        <taxon>Comamonadaceae</taxon>
        <taxon>Simplicispira</taxon>
    </lineage>
</organism>
<evidence type="ECO:0000313" key="1">
    <source>
        <dbReference type="EMBL" id="TCP10645.1"/>
    </source>
</evidence>
<sequence length="140" mass="14943">MKRLVGIFLAFSVAPLLLGCKKDGDKAATFTFETGLDSEVGICIEEQPSSVSIKELGASQVVNLVWEFPCGAEIDKPYLTVARNGGATLVFNSDYGKSSCACARSITVKINNRLKGGNTLYVVVNKEVVGHKLLVTSEGK</sequence>
<accession>A0A4R2MVT7</accession>
<dbReference type="RefSeq" id="WP_132750528.1">
    <property type="nucleotide sequence ID" value="NZ_QXNC01000096.1"/>
</dbReference>
<reference evidence="1 2" key="1">
    <citation type="submission" date="2019-03" db="EMBL/GenBank/DDBJ databases">
        <title>Genomic Encyclopedia of Type Strains, Phase IV (KMG-IV): sequencing the most valuable type-strain genomes for metagenomic binning, comparative biology and taxonomic classification.</title>
        <authorList>
            <person name="Goeker M."/>
        </authorList>
    </citation>
    <scope>NUCLEOTIDE SEQUENCE [LARGE SCALE GENOMIC DNA]</scope>
    <source>
        <strain evidence="1 2">DSM 1837</strain>
    </source>
</reference>
<dbReference type="AlphaFoldDB" id="A0A4R2MVT7"/>
<dbReference type="Proteomes" id="UP000295182">
    <property type="component" value="Unassembled WGS sequence"/>
</dbReference>
<dbReference type="OrthoDB" id="9884907at2"/>
<evidence type="ECO:0008006" key="3">
    <source>
        <dbReference type="Google" id="ProtNLM"/>
    </source>
</evidence>